<evidence type="ECO:0000259" key="9">
    <source>
        <dbReference type="Pfam" id="PF17768"/>
    </source>
</evidence>
<dbReference type="InterPro" id="IPR001667">
    <property type="entry name" value="DDH_dom"/>
</dbReference>
<dbReference type="Pfam" id="PF02272">
    <property type="entry name" value="DHHA1"/>
    <property type="match status" value="1"/>
</dbReference>
<name>A0AAW9JRD0_CARML</name>
<evidence type="ECO:0000259" key="6">
    <source>
        <dbReference type="Pfam" id="PF01368"/>
    </source>
</evidence>
<feature type="domain" description="RecJ OB" evidence="9">
    <location>
        <begin position="455"/>
        <end position="561"/>
    </location>
</feature>
<proteinExistence type="inferred from homology"/>
<organism evidence="10 11">
    <name type="scientific">Carnobacterium maltaromaticum</name>
    <name type="common">Carnobacterium piscicola</name>
    <dbReference type="NCBI Taxonomy" id="2751"/>
    <lineage>
        <taxon>Bacteria</taxon>
        <taxon>Bacillati</taxon>
        <taxon>Bacillota</taxon>
        <taxon>Bacilli</taxon>
        <taxon>Lactobacillales</taxon>
        <taxon>Carnobacteriaceae</taxon>
        <taxon>Carnobacterium</taxon>
    </lineage>
</organism>
<evidence type="ECO:0000313" key="10">
    <source>
        <dbReference type="EMBL" id="MDZ5758168.1"/>
    </source>
</evidence>
<evidence type="ECO:0000256" key="4">
    <source>
        <dbReference type="ARBA" id="ARBA00022801"/>
    </source>
</evidence>
<evidence type="ECO:0000256" key="3">
    <source>
        <dbReference type="ARBA" id="ARBA00022722"/>
    </source>
</evidence>
<dbReference type="GO" id="GO:0003676">
    <property type="term" value="F:nucleic acid binding"/>
    <property type="evidence" value="ECO:0007669"/>
    <property type="project" value="InterPro"/>
</dbReference>
<dbReference type="SUPFAM" id="SSF64182">
    <property type="entry name" value="DHH phosphoesterases"/>
    <property type="match status" value="1"/>
</dbReference>
<dbReference type="InterPro" id="IPR003156">
    <property type="entry name" value="DHHA1_dom"/>
</dbReference>
<evidence type="ECO:0000259" key="8">
    <source>
        <dbReference type="Pfam" id="PF10141"/>
    </source>
</evidence>
<dbReference type="InterPro" id="IPR041122">
    <property type="entry name" value="RecJ_OB"/>
</dbReference>
<dbReference type="Gene3D" id="3.90.1640.30">
    <property type="match status" value="1"/>
</dbReference>
<dbReference type="Pfam" id="PF01368">
    <property type="entry name" value="DHH"/>
    <property type="match status" value="1"/>
</dbReference>
<dbReference type="PANTHER" id="PTHR30255:SF2">
    <property type="entry name" value="SINGLE-STRANDED-DNA-SPECIFIC EXONUCLEASE RECJ"/>
    <property type="match status" value="1"/>
</dbReference>
<dbReference type="GO" id="GO:0008409">
    <property type="term" value="F:5'-3' exonuclease activity"/>
    <property type="evidence" value="ECO:0007669"/>
    <property type="project" value="InterPro"/>
</dbReference>
<dbReference type="GO" id="GO:0006281">
    <property type="term" value="P:DNA repair"/>
    <property type="evidence" value="ECO:0007669"/>
    <property type="project" value="InterPro"/>
</dbReference>
<feature type="domain" description="Single-stranded-DNA-specific exonuclease RecJ C-terminal" evidence="8">
    <location>
        <begin position="568"/>
        <end position="768"/>
    </location>
</feature>
<dbReference type="PANTHER" id="PTHR30255">
    <property type="entry name" value="SINGLE-STRANDED-DNA-SPECIFIC EXONUCLEASE RECJ"/>
    <property type="match status" value="1"/>
</dbReference>
<dbReference type="AlphaFoldDB" id="A0AAW9JRD0"/>
<evidence type="ECO:0000256" key="2">
    <source>
        <dbReference type="ARBA" id="ARBA00019841"/>
    </source>
</evidence>
<evidence type="ECO:0000313" key="11">
    <source>
        <dbReference type="Proteomes" id="UP001290462"/>
    </source>
</evidence>
<protein>
    <recommendedName>
        <fullName evidence="2">Single-stranded-DNA-specific exonuclease RecJ</fullName>
    </recommendedName>
</protein>
<accession>A0AAW9JRD0</accession>
<dbReference type="InterPro" id="IPR038763">
    <property type="entry name" value="DHH_sf"/>
</dbReference>
<dbReference type="Pfam" id="PF10141">
    <property type="entry name" value="ssDNA-exonuc_C"/>
    <property type="match status" value="1"/>
</dbReference>
<dbReference type="InterPro" id="IPR004610">
    <property type="entry name" value="RecJ"/>
</dbReference>
<dbReference type="RefSeq" id="WP_322808696.1">
    <property type="nucleotide sequence ID" value="NZ_CBCPHT010000003.1"/>
</dbReference>
<dbReference type="InterPro" id="IPR051673">
    <property type="entry name" value="SSDNA_exonuclease_RecJ"/>
</dbReference>
<feature type="domain" description="DDH" evidence="6">
    <location>
        <begin position="84"/>
        <end position="228"/>
    </location>
</feature>
<evidence type="ECO:0000256" key="1">
    <source>
        <dbReference type="ARBA" id="ARBA00005915"/>
    </source>
</evidence>
<feature type="domain" description="DHHA1" evidence="7">
    <location>
        <begin position="349"/>
        <end position="438"/>
    </location>
</feature>
<evidence type="ECO:0000259" key="7">
    <source>
        <dbReference type="Pfam" id="PF02272"/>
    </source>
</evidence>
<keyword evidence="3" id="KW-0540">Nuclease</keyword>
<keyword evidence="4" id="KW-0378">Hydrolase</keyword>
<dbReference type="EMBL" id="JAVBVO010000003">
    <property type="protein sequence ID" value="MDZ5758168.1"/>
    <property type="molecule type" value="Genomic_DNA"/>
</dbReference>
<sequence length="776" mass="85914">MLKSRMNWKLINQVVEHNKITELSESLSSSPLFAGLLLNRGLDTKEKAEAFLTPDERWIHDPFLLFDMDKVVERITTAIEAGEKIVVYGDYDADGVTSTSVLKETLEMLGAEVDFYIPNRFTDGYGPNVRVFEELIEEGAGLILTCDNGVSGHEAIQKANELGIDVIVTDHHELPETLPEAYGIIHPRHPAGAYPFGDLAGVGVAFKLATALLGEFPVELLDLVAIGTIADLVSLTGENRALVKQGLAVLKSSERIGLSALIKAAGVTQETVTEETVGFALAPRLNAVGRLGEAKPAVELLTTFDEEEADSLATFINKKNEERQAYVAEITEEAFQMIADLTEEPSVYILARQNWHEGVLGIVASKVVEKTGKPALVLNIDETGSYVKGSGRSISSYHLYESINEVRGLTTSFGGHHMAVGITLPMENIELLQEQLNLFWERQNNTSVAGIELSIDEKITLSEITIATIDEIDRLAPFGTGNPKPSFLIEHVSGQDIRKIGGNNAHLKMKAVDKETSLDVIGFQFGPVADEMNKDAEVSLVGKLSVNEWNGNKKPQLMLEDIAVEGLQIFDMRGTHISPTIWQEDACFVFFNKKIQEKQQTNIPAGSQVEFIENLAEASAVTTTKEKIVFVDCPNQTELVTEILRNTQAEKIIACFYSGDDSYLNGMPSRQQFGQLFKFAASHRDVDIRHKLKVLSDYLKIKENNLIFMINVFFEVGFVTIENGIMNFVENAPKSELSEAVVYKNRLEKIEAEKLLVYSHFAELETWLKAQLTNED</sequence>
<gene>
    <name evidence="10" type="primary">recJ</name>
    <name evidence="10" type="ORF">RAK27_05795</name>
</gene>
<comment type="caution">
    <text evidence="10">The sequence shown here is derived from an EMBL/GenBank/DDBJ whole genome shotgun (WGS) entry which is preliminary data.</text>
</comment>
<comment type="similarity">
    <text evidence="1">Belongs to the RecJ family.</text>
</comment>
<keyword evidence="5 10" id="KW-0269">Exonuclease</keyword>
<dbReference type="Proteomes" id="UP001290462">
    <property type="component" value="Unassembled WGS sequence"/>
</dbReference>
<dbReference type="InterPro" id="IPR018779">
    <property type="entry name" value="RecJ_C"/>
</dbReference>
<dbReference type="GO" id="GO:0006310">
    <property type="term" value="P:DNA recombination"/>
    <property type="evidence" value="ECO:0007669"/>
    <property type="project" value="InterPro"/>
</dbReference>
<dbReference type="NCBIfam" id="TIGR00644">
    <property type="entry name" value="recJ"/>
    <property type="match status" value="1"/>
</dbReference>
<dbReference type="Pfam" id="PF17768">
    <property type="entry name" value="RecJ_OB"/>
    <property type="match status" value="1"/>
</dbReference>
<reference evidence="10" key="1">
    <citation type="submission" date="2023-08" db="EMBL/GenBank/DDBJ databases">
        <title>Genomic characterization of piscicolin 126 produced by Carnobacterium maltaromaticum CM22 strain isolated from salmon (Salmo salar).</title>
        <authorList>
            <person name="Gonzalez-Gragera E."/>
            <person name="Garcia-Lopez J.D."/>
            <person name="Teso-Perez C."/>
            <person name="Gimenez-Hernandez I."/>
            <person name="Peralta-Sanchez J.M."/>
            <person name="Valdivia E."/>
            <person name="Montalban-Lopez M."/>
            <person name="Martin-Platero A.M."/>
            <person name="Banos A."/>
            <person name="Martinez-Bueno M."/>
        </authorList>
    </citation>
    <scope>NUCLEOTIDE SEQUENCE</scope>
    <source>
        <strain evidence="10">CM22</strain>
    </source>
</reference>
<evidence type="ECO:0000256" key="5">
    <source>
        <dbReference type="ARBA" id="ARBA00022839"/>
    </source>
</evidence>
<dbReference type="Gene3D" id="2.40.50.460">
    <property type="match status" value="1"/>
</dbReference>